<evidence type="ECO:0000259" key="10">
    <source>
        <dbReference type="PROSITE" id="PS50892"/>
    </source>
</evidence>
<dbReference type="Proteomes" id="UP000800035">
    <property type="component" value="Unassembled WGS sequence"/>
</dbReference>
<feature type="domain" description="V-SNARE coiled-coil homology" evidence="10">
    <location>
        <begin position="150"/>
        <end position="210"/>
    </location>
</feature>
<keyword evidence="5" id="KW-0449">Lipoprotein</keyword>
<dbReference type="PANTHER" id="PTHR45806">
    <property type="entry name" value="SYNAPTOBREVIN HOMOLOG YKT6"/>
    <property type="match status" value="1"/>
</dbReference>
<dbReference type="PANTHER" id="PTHR45806:SF1">
    <property type="entry name" value="SYNAPTOBREVIN HOMOLOG YKT6"/>
    <property type="match status" value="1"/>
</dbReference>
<dbReference type="OrthoDB" id="27923at2759"/>
<dbReference type="GO" id="GO:0006888">
    <property type="term" value="P:endoplasmic reticulum to Golgi vesicle-mediated transport"/>
    <property type="evidence" value="ECO:0007669"/>
    <property type="project" value="TreeGrafter"/>
</dbReference>
<evidence type="ECO:0000256" key="1">
    <source>
        <dbReference type="ARBA" id="ARBA00008025"/>
    </source>
</evidence>
<dbReference type="InterPro" id="IPR010908">
    <property type="entry name" value="Longin_dom"/>
</dbReference>
<dbReference type="GO" id="GO:0005484">
    <property type="term" value="F:SNAP receptor activity"/>
    <property type="evidence" value="ECO:0007669"/>
    <property type="project" value="TreeGrafter"/>
</dbReference>
<evidence type="ECO:0000256" key="3">
    <source>
        <dbReference type="ARBA" id="ARBA00023136"/>
    </source>
</evidence>
<evidence type="ECO:0000259" key="9">
    <source>
        <dbReference type="PROSITE" id="PS50859"/>
    </source>
</evidence>
<dbReference type="Pfam" id="PF13774">
    <property type="entry name" value="Longin"/>
    <property type="match status" value="1"/>
</dbReference>
<dbReference type="PROSITE" id="PS50892">
    <property type="entry name" value="V_SNARE"/>
    <property type="match status" value="1"/>
</dbReference>
<keyword evidence="12" id="KW-1185">Reference proteome</keyword>
<organism evidence="11 12">
    <name type="scientific">Byssothecium circinans</name>
    <dbReference type="NCBI Taxonomy" id="147558"/>
    <lineage>
        <taxon>Eukaryota</taxon>
        <taxon>Fungi</taxon>
        <taxon>Dikarya</taxon>
        <taxon>Ascomycota</taxon>
        <taxon>Pezizomycotina</taxon>
        <taxon>Dothideomycetes</taxon>
        <taxon>Pleosporomycetidae</taxon>
        <taxon>Pleosporales</taxon>
        <taxon>Massarineae</taxon>
        <taxon>Massarinaceae</taxon>
        <taxon>Byssothecium</taxon>
    </lineage>
</organism>
<reference evidence="11" key="1">
    <citation type="journal article" date="2020" name="Stud. Mycol.">
        <title>101 Dothideomycetes genomes: a test case for predicting lifestyles and emergence of pathogens.</title>
        <authorList>
            <person name="Haridas S."/>
            <person name="Albert R."/>
            <person name="Binder M."/>
            <person name="Bloem J."/>
            <person name="Labutti K."/>
            <person name="Salamov A."/>
            <person name="Andreopoulos B."/>
            <person name="Baker S."/>
            <person name="Barry K."/>
            <person name="Bills G."/>
            <person name="Bluhm B."/>
            <person name="Cannon C."/>
            <person name="Castanera R."/>
            <person name="Culley D."/>
            <person name="Daum C."/>
            <person name="Ezra D."/>
            <person name="Gonzalez J."/>
            <person name="Henrissat B."/>
            <person name="Kuo A."/>
            <person name="Liang C."/>
            <person name="Lipzen A."/>
            <person name="Lutzoni F."/>
            <person name="Magnuson J."/>
            <person name="Mondo S."/>
            <person name="Nolan M."/>
            <person name="Ohm R."/>
            <person name="Pangilinan J."/>
            <person name="Park H.-J."/>
            <person name="Ramirez L."/>
            <person name="Alfaro M."/>
            <person name="Sun H."/>
            <person name="Tritt A."/>
            <person name="Yoshinaga Y."/>
            <person name="Zwiers L.-H."/>
            <person name="Turgeon B."/>
            <person name="Goodwin S."/>
            <person name="Spatafora J."/>
            <person name="Crous P."/>
            <person name="Grigoriev I."/>
        </authorList>
    </citation>
    <scope>NUCLEOTIDE SEQUENCE</scope>
    <source>
        <strain evidence="11">CBS 675.92</strain>
    </source>
</reference>
<feature type="domain" description="Longin" evidence="9">
    <location>
        <begin position="9"/>
        <end position="111"/>
    </location>
</feature>
<dbReference type="Pfam" id="PF00957">
    <property type="entry name" value="Synaptobrevin"/>
    <property type="match status" value="1"/>
</dbReference>
<evidence type="ECO:0000313" key="12">
    <source>
        <dbReference type="Proteomes" id="UP000800035"/>
    </source>
</evidence>
<sequence length="210" mass="23911">MKKKLFYLGILKNDTKPAFELSREDDLSDWGVFSRPTVREFAILFATEAAETAKPNVMEWDKLAKHIDGLIYSYNLTKEGICAIAITDLDYPKDAASALLNRVCKDFINKHPISAYKDLQPPLKKSAPPLVLPELKEYIVKFQDPDEADPLIKIQREVEETKRVLQRTIESSLERDEKLDNLVAKSNVLSAQSKVFYTQAKKQNSCCVVM</sequence>
<comment type="similarity">
    <text evidence="1">Belongs to the synaptobrevin family.</text>
</comment>
<keyword evidence="6" id="KW-0636">Prenylation</keyword>
<keyword evidence="3" id="KW-0472">Membrane</keyword>
<accession>A0A6A5TLB9</accession>
<dbReference type="SUPFAM" id="SSF58038">
    <property type="entry name" value="SNARE fusion complex"/>
    <property type="match status" value="1"/>
</dbReference>
<keyword evidence="8" id="KW-0175">Coiled coil</keyword>
<evidence type="ECO:0000256" key="5">
    <source>
        <dbReference type="ARBA" id="ARBA00023288"/>
    </source>
</evidence>
<evidence type="ECO:0000256" key="6">
    <source>
        <dbReference type="ARBA" id="ARBA00023289"/>
    </source>
</evidence>
<evidence type="ECO:0000256" key="8">
    <source>
        <dbReference type="PROSITE-ProRule" id="PRU00290"/>
    </source>
</evidence>
<dbReference type="Gene3D" id="1.20.5.110">
    <property type="match status" value="1"/>
</dbReference>
<dbReference type="SUPFAM" id="SSF64356">
    <property type="entry name" value="SNARE-like"/>
    <property type="match status" value="1"/>
</dbReference>
<evidence type="ECO:0000256" key="7">
    <source>
        <dbReference type="ARBA" id="ARBA00046278"/>
    </source>
</evidence>
<dbReference type="AlphaFoldDB" id="A0A6A5TLB9"/>
<dbReference type="InterPro" id="IPR042855">
    <property type="entry name" value="V_SNARE_CC"/>
</dbReference>
<gene>
    <name evidence="11" type="ORF">CC80DRAFT_551130</name>
</gene>
<dbReference type="GO" id="GO:0005794">
    <property type="term" value="C:Golgi apparatus"/>
    <property type="evidence" value="ECO:0007669"/>
    <property type="project" value="TreeGrafter"/>
</dbReference>
<evidence type="ECO:0000313" key="11">
    <source>
        <dbReference type="EMBL" id="KAF1953481.1"/>
    </source>
</evidence>
<dbReference type="CDD" id="cd14824">
    <property type="entry name" value="Longin"/>
    <property type="match status" value="1"/>
</dbReference>
<evidence type="ECO:0000256" key="2">
    <source>
        <dbReference type="ARBA" id="ARBA00022481"/>
    </source>
</evidence>
<proteinExistence type="inferred from homology"/>
<keyword evidence="2" id="KW-0488">Methylation</keyword>
<dbReference type="PROSITE" id="PS50859">
    <property type="entry name" value="LONGIN"/>
    <property type="match status" value="1"/>
</dbReference>
<keyword evidence="4" id="KW-0564">Palmitate</keyword>
<evidence type="ECO:0000256" key="4">
    <source>
        <dbReference type="ARBA" id="ARBA00023139"/>
    </source>
</evidence>
<dbReference type="EMBL" id="ML977003">
    <property type="protein sequence ID" value="KAF1953481.1"/>
    <property type="molecule type" value="Genomic_DNA"/>
</dbReference>
<protein>
    <submittedName>
        <fullName evidence="11">Synaptobrevin</fullName>
    </submittedName>
</protein>
<dbReference type="Gene3D" id="3.30.450.50">
    <property type="entry name" value="Longin domain"/>
    <property type="match status" value="1"/>
</dbReference>
<dbReference type="InterPro" id="IPR011012">
    <property type="entry name" value="Longin-like_dom_sf"/>
</dbReference>
<name>A0A6A5TLB9_9PLEO</name>
<comment type="subcellular location">
    <subcellularLocation>
        <location evidence="7">Endomembrane system</location>
        <topology evidence="7">Lipid-anchor</topology>
        <orientation evidence="7">Cytoplasmic side</orientation>
    </subcellularLocation>
</comment>